<accession>A0A9Q9P8Z0</accession>
<dbReference type="AlphaFoldDB" id="A0A9Q9P8Z0"/>
<evidence type="ECO:0000313" key="4">
    <source>
        <dbReference type="Proteomes" id="UP001062223"/>
    </source>
</evidence>
<gene>
    <name evidence="3" type="ORF">OE229_02730</name>
</gene>
<evidence type="ECO:0000259" key="2">
    <source>
        <dbReference type="Pfam" id="PF08808"/>
    </source>
</evidence>
<protein>
    <submittedName>
        <fullName evidence="3">RES family NAD+ phosphorylase</fullName>
    </submittedName>
</protein>
<dbReference type="EMBL" id="CP106879">
    <property type="protein sequence ID" value="UYC81395.1"/>
    <property type="molecule type" value="Genomic_DNA"/>
</dbReference>
<sequence length="215" mass="24186">MTLDDDAQEELPLPPAVLTADDEHWKNWSGPAWRIHKQQKGRPDWNQLRHFGPASGQRFDPQELPEEDGKPEGVQYVASSMLAAIGEVFQTNRTIPLHDSTRLAVAWEPIRPLRLLDVRTTFGNANKASAVFSSARKDVTRAWARLAHLQWPDMDGIIYSAKKTGLPCAALFTHAEVAPVWPTLPSFSRSLTDPAIRDELLEIAETLRWEVDYGV</sequence>
<proteinExistence type="predicted"/>
<dbReference type="Pfam" id="PF08808">
    <property type="entry name" value="RES"/>
    <property type="match status" value="1"/>
</dbReference>
<feature type="domain" description="RES" evidence="2">
    <location>
        <begin position="32"/>
        <end position="177"/>
    </location>
</feature>
<name>A0A9Q9P8Z0_9MICO</name>
<feature type="region of interest" description="Disordered" evidence="1">
    <location>
        <begin position="37"/>
        <end position="70"/>
    </location>
</feature>
<organism evidence="3 4">
    <name type="scientific">Curtobacterium poinsettiae</name>
    <dbReference type="NCBI Taxonomy" id="159612"/>
    <lineage>
        <taxon>Bacteria</taxon>
        <taxon>Bacillati</taxon>
        <taxon>Actinomycetota</taxon>
        <taxon>Actinomycetes</taxon>
        <taxon>Micrococcales</taxon>
        <taxon>Microbacteriaceae</taxon>
        <taxon>Curtobacterium</taxon>
    </lineage>
</organism>
<evidence type="ECO:0000313" key="3">
    <source>
        <dbReference type="EMBL" id="UYC81395.1"/>
    </source>
</evidence>
<dbReference type="KEGG" id="cpoi:OE229_02730"/>
<dbReference type="Proteomes" id="UP001062223">
    <property type="component" value="Chromosome"/>
</dbReference>
<dbReference type="RefSeq" id="WP_262139609.1">
    <property type="nucleotide sequence ID" value="NZ_CP106879.1"/>
</dbReference>
<reference evidence="3" key="1">
    <citation type="submission" date="2022-09" db="EMBL/GenBank/DDBJ databases">
        <title>Taxonomy of Curtobacterium flaccumfaciens.</title>
        <authorList>
            <person name="Osdaghi E."/>
            <person name="Taghavi S.M."/>
            <person name="Hamidizade M."/>
            <person name="Abachi H."/>
            <person name="Fazliarab A."/>
            <person name="Baeyen S."/>
            <person name="Portier P."/>
            <person name="Van Vaerenbergh J."/>
            <person name="Jacques M.-A."/>
        </authorList>
    </citation>
    <scope>NUCLEOTIDE SEQUENCE</scope>
    <source>
        <strain evidence="3">AGQB46</strain>
    </source>
</reference>
<dbReference type="InterPro" id="IPR014914">
    <property type="entry name" value="RES_dom"/>
</dbReference>
<evidence type="ECO:0000256" key="1">
    <source>
        <dbReference type="SAM" id="MobiDB-lite"/>
    </source>
</evidence>